<dbReference type="GO" id="GO:0006396">
    <property type="term" value="P:RNA processing"/>
    <property type="evidence" value="ECO:0007669"/>
    <property type="project" value="InterPro"/>
</dbReference>
<dbReference type="PANTHER" id="PTHR11096:SF0">
    <property type="entry name" value="RNA 3'-TERMINAL PHOSPHATE CYCLASE"/>
    <property type="match status" value="1"/>
</dbReference>
<dbReference type="InterPro" id="IPR023797">
    <property type="entry name" value="RNA3'_phos_cyclase_dom"/>
</dbReference>
<feature type="region of interest" description="Disordered" evidence="1">
    <location>
        <begin position="266"/>
        <end position="301"/>
    </location>
</feature>
<dbReference type="Gene3D" id="3.65.10.20">
    <property type="entry name" value="RNA 3'-terminal phosphate cyclase domain"/>
    <property type="match status" value="2"/>
</dbReference>
<sequence>MRDIIHLPGTTLEGGGQLLRLATCLASLTSTPIHITSIRGNRSGGGGLKSQHLTSIQWLAKASHARVRGMGLKSKEITFEPSPHKSGVNMSLWDATGGDITIKQTTPGSVNLILQAILPYILFASTSTDPVRIRITGGTNVSNSPSCDYIEQVLFPMLALIGIPPITTKLHSRGWSQGGTTLGSVTYTVTPLPSPPSPPPEPQHNDDEPSKQRSSPARAGKLPAFTLTTRGTITSIHATILAPSAHQQAFESHLHTVLTSSSFQASLHPESSSSSFSSTLPDPNSTSPLPPPPIPITITSSPSHHEKRFYLLLVATTSTGIKLGHDHLFSSRLRPDTNIQRDVIESTAEKTIQGLVREVRSGACVDEWMRDQIVVFQALAQGRSVVDGGGDREASLHARTAEWVAERMLGVRFEGGGGCVGVGYRGGWGEEVDGVAEGLARLAV</sequence>
<gene>
    <name evidence="3" type="ORF">PDIGIT_LOCUS13924</name>
</gene>
<protein>
    <recommendedName>
        <fullName evidence="2">RNA 3'-terminal phosphate cyclase domain-containing protein</fullName>
    </recommendedName>
</protein>
<dbReference type="InterPro" id="IPR013792">
    <property type="entry name" value="RNA3'P_cycl/enolpyr_Trfase_a/b"/>
</dbReference>
<dbReference type="GO" id="GO:0003963">
    <property type="term" value="F:RNA-3'-phosphate cyclase activity"/>
    <property type="evidence" value="ECO:0007669"/>
    <property type="project" value="TreeGrafter"/>
</dbReference>
<feature type="region of interest" description="Disordered" evidence="1">
    <location>
        <begin position="184"/>
        <end position="224"/>
    </location>
</feature>
<evidence type="ECO:0000313" key="3">
    <source>
        <dbReference type="EMBL" id="CAI6340740.1"/>
    </source>
</evidence>
<feature type="domain" description="RNA 3'-terminal phosphate cyclase" evidence="2">
    <location>
        <begin position="12"/>
        <end position="414"/>
    </location>
</feature>
<dbReference type="InterPro" id="IPR037136">
    <property type="entry name" value="RNA3'_phos_cyclase_dom_sf"/>
</dbReference>
<dbReference type="PANTHER" id="PTHR11096">
    <property type="entry name" value="RNA 3' TERMINAL PHOSPHATE CYCLASE"/>
    <property type="match status" value="1"/>
</dbReference>
<dbReference type="AlphaFoldDB" id="A0A9W4URD0"/>
<comment type="caution">
    <text evidence="3">The sequence shown here is derived from an EMBL/GenBank/DDBJ whole genome shotgun (WGS) entry which is preliminary data.</text>
</comment>
<proteinExistence type="predicted"/>
<feature type="compositionally biased region" description="Pro residues" evidence="1">
    <location>
        <begin position="192"/>
        <end position="202"/>
    </location>
</feature>
<dbReference type="Proteomes" id="UP001152607">
    <property type="component" value="Unassembled WGS sequence"/>
</dbReference>
<reference evidence="3" key="1">
    <citation type="submission" date="2023-01" db="EMBL/GenBank/DDBJ databases">
        <authorList>
            <person name="Van Ghelder C."/>
            <person name="Rancurel C."/>
        </authorList>
    </citation>
    <scope>NUCLEOTIDE SEQUENCE</scope>
    <source>
        <strain evidence="3">CNCM I-4278</strain>
    </source>
</reference>
<dbReference type="OrthoDB" id="25029at2759"/>
<keyword evidence="4" id="KW-1185">Reference proteome</keyword>
<accession>A0A9W4URD0</accession>
<dbReference type="EMBL" id="CAOQHR010000011">
    <property type="protein sequence ID" value="CAI6340740.1"/>
    <property type="molecule type" value="Genomic_DNA"/>
</dbReference>
<dbReference type="Pfam" id="PF01137">
    <property type="entry name" value="RTC"/>
    <property type="match status" value="1"/>
</dbReference>
<feature type="compositionally biased region" description="Low complexity" evidence="1">
    <location>
        <begin position="271"/>
        <end position="287"/>
    </location>
</feature>
<organism evidence="3 4">
    <name type="scientific">Periconia digitata</name>
    <dbReference type="NCBI Taxonomy" id="1303443"/>
    <lineage>
        <taxon>Eukaryota</taxon>
        <taxon>Fungi</taxon>
        <taxon>Dikarya</taxon>
        <taxon>Ascomycota</taxon>
        <taxon>Pezizomycotina</taxon>
        <taxon>Dothideomycetes</taxon>
        <taxon>Pleosporomycetidae</taxon>
        <taxon>Pleosporales</taxon>
        <taxon>Massarineae</taxon>
        <taxon>Periconiaceae</taxon>
        <taxon>Periconia</taxon>
    </lineage>
</organism>
<dbReference type="SUPFAM" id="SSF55205">
    <property type="entry name" value="EPT/RTPC-like"/>
    <property type="match status" value="1"/>
</dbReference>
<name>A0A9W4URD0_9PLEO</name>
<dbReference type="InterPro" id="IPR000228">
    <property type="entry name" value="RNA3'_term_phos_cyc"/>
</dbReference>
<dbReference type="GO" id="GO:0005634">
    <property type="term" value="C:nucleus"/>
    <property type="evidence" value="ECO:0007669"/>
    <property type="project" value="TreeGrafter"/>
</dbReference>
<evidence type="ECO:0000313" key="4">
    <source>
        <dbReference type="Proteomes" id="UP001152607"/>
    </source>
</evidence>
<evidence type="ECO:0000256" key="1">
    <source>
        <dbReference type="SAM" id="MobiDB-lite"/>
    </source>
</evidence>
<evidence type="ECO:0000259" key="2">
    <source>
        <dbReference type="Pfam" id="PF01137"/>
    </source>
</evidence>